<dbReference type="InterPro" id="IPR012675">
    <property type="entry name" value="Beta-grasp_dom_sf"/>
</dbReference>
<dbReference type="InterPro" id="IPR017927">
    <property type="entry name" value="FAD-bd_FR_type"/>
</dbReference>
<keyword evidence="4 6" id="KW-0479">Metal-binding</keyword>
<dbReference type="InterPro" id="IPR036010">
    <property type="entry name" value="2Fe-2S_ferredoxin-like_sf"/>
</dbReference>
<keyword evidence="10" id="KW-1185">Reference proteome</keyword>
<keyword evidence="5 6" id="KW-0408">Iron</keyword>
<dbReference type="GO" id="GO:0051536">
    <property type="term" value="F:iron-sulfur cluster binding"/>
    <property type="evidence" value="ECO:0007669"/>
    <property type="project" value="InterPro"/>
</dbReference>
<evidence type="ECO:0000256" key="4">
    <source>
        <dbReference type="ARBA" id="ARBA00022723"/>
    </source>
</evidence>
<dbReference type="PRINTS" id="PR00410">
    <property type="entry name" value="PHEHYDRXLASE"/>
</dbReference>
<dbReference type="InterPro" id="IPR039261">
    <property type="entry name" value="FNR_nucleotide-bd"/>
</dbReference>
<evidence type="ECO:0000259" key="7">
    <source>
        <dbReference type="PROSITE" id="PS51085"/>
    </source>
</evidence>
<evidence type="ECO:0000256" key="1">
    <source>
        <dbReference type="ARBA" id="ARBA00001970"/>
    </source>
</evidence>
<dbReference type="OrthoDB" id="9786134at2"/>
<dbReference type="InterPro" id="IPR017938">
    <property type="entry name" value="Riboflavin_synthase-like_b-brl"/>
</dbReference>
<dbReference type="SUPFAM" id="SSF52343">
    <property type="entry name" value="Ferredoxin reductase-like, C-terminal NADP-linked domain"/>
    <property type="match status" value="1"/>
</dbReference>
<evidence type="ECO:0000256" key="6">
    <source>
        <dbReference type="PIRSR" id="PIRSR601486-1"/>
    </source>
</evidence>
<dbReference type="InterPro" id="IPR001041">
    <property type="entry name" value="2Fe-2S_ferredoxin-type"/>
</dbReference>
<dbReference type="GO" id="GO:0046872">
    <property type="term" value="F:metal ion binding"/>
    <property type="evidence" value="ECO:0007669"/>
    <property type="project" value="UniProtKB-KW"/>
</dbReference>
<dbReference type="InterPro" id="IPR001433">
    <property type="entry name" value="OxRdtase_FAD/NAD-bd"/>
</dbReference>
<dbReference type="PANTHER" id="PTHR47354">
    <property type="entry name" value="NADH OXIDOREDUCTASE HCR"/>
    <property type="match status" value="1"/>
</dbReference>
<evidence type="ECO:0000313" key="9">
    <source>
        <dbReference type="EMBL" id="AWV88025.1"/>
    </source>
</evidence>
<dbReference type="SUPFAM" id="SSF54292">
    <property type="entry name" value="2Fe-2S ferredoxin-like"/>
    <property type="match status" value="1"/>
</dbReference>
<comment type="cofactor">
    <cofactor evidence="1">
        <name>heme b</name>
        <dbReference type="ChEBI" id="CHEBI:60344"/>
    </cofactor>
</comment>
<evidence type="ECO:0000259" key="8">
    <source>
        <dbReference type="PROSITE" id="PS51384"/>
    </source>
</evidence>
<dbReference type="PRINTS" id="PR00371">
    <property type="entry name" value="FPNCR"/>
</dbReference>
<reference evidence="9 10" key="1">
    <citation type="submission" date="2018-06" db="EMBL/GenBank/DDBJ databases">
        <title>Lujinxingia sediminis gen. nov. sp. nov., a new facultative anaerobic member of the class Deltaproteobacteria, and proposal of Lujinxingaceae fam. nov.</title>
        <authorList>
            <person name="Guo L.-Y."/>
            <person name="Li C.-M."/>
            <person name="Wang S."/>
            <person name="Du Z.-J."/>
        </authorList>
    </citation>
    <scope>NUCLEOTIDE SEQUENCE [LARGE SCALE GENOMIC DNA]</scope>
    <source>
        <strain evidence="9 10">FA350</strain>
    </source>
</reference>
<dbReference type="CDD" id="cd00207">
    <property type="entry name" value="fer2"/>
    <property type="match status" value="1"/>
</dbReference>
<dbReference type="InterPro" id="IPR050415">
    <property type="entry name" value="MRET"/>
</dbReference>
<dbReference type="Pfam" id="PF00970">
    <property type="entry name" value="FAD_binding_6"/>
    <property type="match status" value="1"/>
</dbReference>
<dbReference type="PANTHER" id="PTHR47354:SF5">
    <property type="entry name" value="PROTEIN RFBI"/>
    <property type="match status" value="1"/>
</dbReference>
<dbReference type="InterPro" id="IPR001486">
    <property type="entry name" value="Hemoglobin_trunc"/>
</dbReference>
<dbReference type="Gene3D" id="3.40.50.80">
    <property type="entry name" value="Nucleotide-binding domain of ferredoxin-NADP reductase (FNR) module"/>
    <property type="match status" value="1"/>
</dbReference>
<dbReference type="GO" id="GO:0019825">
    <property type="term" value="F:oxygen binding"/>
    <property type="evidence" value="ECO:0007669"/>
    <property type="project" value="InterPro"/>
</dbReference>
<dbReference type="InterPro" id="IPR009050">
    <property type="entry name" value="Globin-like_sf"/>
</dbReference>
<evidence type="ECO:0000256" key="2">
    <source>
        <dbReference type="ARBA" id="ARBA00022448"/>
    </source>
</evidence>
<dbReference type="SUPFAM" id="SSF46458">
    <property type="entry name" value="Globin-like"/>
    <property type="match status" value="1"/>
</dbReference>
<dbReference type="SUPFAM" id="SSF63380">
    <property type="entry name" value="Riboflavin synthase domain-like"/>
    <property type="match status" value="1"/>
</dbReference>
<dbReference type="PROSITE" id="PS51085">
    <property type="entry name" value="2FE2S_FER_2"/>
    <property type="match status" value="1"/>
</dbReference>
<protein>
    <submittedName>
        <fullName evidence="9">Uncharacterized protein</fullName>
    </submittedName>
</protein>
<feature type="binding site" description="distal binding residue" evidence="6">
    <location>
        <position position="416"/>
    </location>
    <ligand>
        <name>heme</name>
        <dbReference type="ChEBI" id="CHEBI:30413"/>
    </ligand>
    <ligandPart>
        <name>Fe</name>
        <dbReference type="ChEBI" id="CHEBI:18248"/>
    </ligandPart>
</feature>
<name>A0A2Z4FH23_9DELT</name>
<organism evidence="9 10">
    <name type="scientific">Bradymonas sediminis</name>
    <dbReference type="NCBI Taxonomy" id="1548548"/>
    <lineage>
        <taxon>Bacteria</taxon>
        <taxon>Deltaproteobacteria</taxon>
        <taxon>Bradymonadales</taxon>
        <taxon>Bradymonadaceae</taxon>
        <taxon>Bradymonas</taxon>
    </lineage>
</organism>
<dbReference type="CDD" id="cd06194">
    <property type="entry name" value="FNR_N-term_Iron_sulfur_binding"/>
    <property type="match status" value="1"/>
</dbReference>
<proteinExistence type="predicted"/>
<keyword evidence="2" id="KW-0813">Transport</keyword>
<dbReference type="Pfam" id="PF00111">
    <property type="entry name" value="Fer2"/>
    <property type="match status" value="1"/>
</dbReference>
<gene>
    <name evidence="9" type="ORF">DN745_01230</name>
</gene>
<dbReference type="AlphaFoldDB" id="A0A2Z4FH23"/>
<dbReference type="GO" id="GO:0020037">
    <property type="term" value="F:heme binding"/>
    <property type="evidence" value="ECO:0007669"/>
    <property type="project" value="InterPro"/>
</dbReference>
<dbReference type="InterPro" id="IPR001709">
    <property type="entry name" value="Flavoprot_Pyr_Nucl_cyt_Rdtase"/>
</dbReference>
<dbReference type="PROSITE" id="PS51384">
    <property type="entry name" value="FAD_FR"/>
    <property type="match status" value="1"/>
</dbReference>
<feature type="domain" description="2Fe-2S ferredoxin-type" evidence="7">
    <location>
        <begin position="17"/>
        <end position="103"/>
    </location>
</feature>
<evidence type="ECO:0000256" key="5">
    <source>
        <dbReference type="ARBA" id="ARBA00023004"/>
    </source>
</evidence>
<dbReference type="Gene3D" id="1.10.490.10">
    <property type="entry name" value="Globins"/>
    <property type="match status" value="1"/>
</dbReference>
<evidence type="ECO:0000313" key="10">
    <source>
        <dbReference type="Proteomes" id="UP000249799"/>
    </source>
</evidence>
<sequence>MGPRGLKKAETMNKDRPTVEFEGFRYQVRDGESLLDSLIRGGAEVDFSCRHGVCQTCMMRVLSGEVNLEATKALRQELVDSGHFLPCRAHPKADLTVGLADYSQLTLEAIVSEKVALSPSVVRLSIEPAVNLDWTPGQYINLINPEGISRNYSIASIAEEDYFVHLHVKRVDNGVVSGWIHDALEVGDFIKIQGPMGECVYDLDNPERTLVLLATGTGLAPLYGVLRDALRHGHRGPILLYHGVATPDELYLNAELVALARAHANLRYFPCVGEQSVTQAAFDSPSFSQDVAEHALYLCGNPGMVYHARYLAIGAGFRRAHILADPFISDEPYWPQDGQKLQSLPPEPELWAALEQGPKLRRILEDVYDQIYADPRLSPFFQHATKERAISKQYEFLAAIFHAESSYFGLNPFNAHHWMIFSDEIFDHREDLFENTLRKHGVQERFIRRWMSIQELFRREMVKSSERGMIMGGEEHLKSGYSQEVLGVGSICDGCQRELPAGSAGLMHQRTGHFYCVHCNPHAVG</sequence>
<dbReference type="Gene3D" id="3.10.20.30">
    <property type="match status" value="1"/>
</dbReference>
<dbReference type="InterPro" id="IPR008333">
    <property type="entry name" value="Cbr1-like_FAD-bd_dom"/>
</dbReference>
<dbReference type="CDD" id="cd00454">
    <property type="entry name" value="TrHb1_N"/>
    <property type="match status" value="1"/>
</dbReference>
<dbReference type="Pfam" id="PF00175">
    <property type="entry name" value="NAD_binding_1"/>
    <property type="match status" value="1"/>
</dbReference>
<dbReference type="EMBL" id="CP030032">
    <property type="protein sequence ID" value="AWV88025.1"/>
    <property type="molecule type" value="Genomic_DNA"/>
</dbReference>
<accession>A0A2Z4FH23</accession>
<dbReference type="Pfam" id="PF01152">
    <property type="entry name" value="Bac_globin"/>
    <property type="match status" value="1"/>
</dbReference>
<dbReference type="Gene3D" id="2.40.30.10">
    <property type="entry name" value="Translation factors"/>
    <property type="match status" value="1"/>
</dbReference>
<dbReference type="InterPro" id="IPR012292">
    <property type="entry name" value="Globin/Proto"/>
</dbReference>
<dbReference type="Proteomes" id="UP000249799">
    <property type="component" value="Chromosome"/>
</dbReference>
<dbReference type="GO" id="GO:0016491">
    <property type="term" value="F:oxidoreductase activity"/>
    <property type="evidence" value="ECO:0007669"/>
    <property type="project" value="InterPro"/>
</dbReference>
<dbReference type="KEGG" id="bsed:DN745_01230"/>
<feature type="domain" description="FAD-binding FR-type" evidence="8">
    <location>
        <begin position="104"/>
        <end position="202"/>
    </location>
</feature>
<keyword evidence="3 6" id="KW-0349">Heme</keyword>
<evidence type="ECO:0000256" key="3">
    <source>
        <dbReference type="ARBA" id="ARBA00022617"/>
    </source>
</evidence>